<gene>
    <name evidence="2" type="ORF">C9374_001773</name>
</gene>
<accession>A0AA88GWX9</accession>
<dbReference type="RefSeq" id="XP_044551433.1">
    <property type="nucleotide sequence ID" value="XM_044691117.1"/>
</dbReference>
<proteinExistence type="predicted"/>
<feature type="compositionally biased region" description="Polar residues" evidence="1">
    <location>
        <begin position="799"/>
        <end position="808"/>
    </location>
</feature>
<comment type="caution">
    <text evidence="2">The sequence shown here is derived from an EMBL/GenBank/DDBJ whole genome shotgun (WGS) entry which is preliminary data.</text>
</comment>
<feature type="compositionally biased region" description="Low complexity" evidence="1">
    <location>
        <begin position="1"/>
        <end position="12"/>
    </location>
</feature>
<keyword evidence="3" id="KW-1185">Reference proteome</keyword>
<evidence type="ECO:0000256" key="1">
    <source>
        <dbReference type="SAM" id="MobiDB-lite"/>
    </source>
</evidence>
<feature type="compositionally biased region" description="Polar residues" evidence="1">
    <location>
        <begin position="582"/>
        <end position="593"/>
    </location>
</feature>
<feature type="region of interest" description="Disordered" evidence="1">
    <location>
        <begin position="48"/>
        <end position="172"/>
    </location>
</feature>
<dbReference type="GeneID" id="68094229"/>
<feature type="compositionally biased region" description="Low complexity" evidence="1">
    <location>
        <begin position="53"/>
        <end position="66"/>
    </location>
</feature>
<dbReference type="EMBL" id="PYSW02000013">
    <property type="protein sequence ID" value="KAG2387441.1"/>
    <property type="molecule type" value="Genomic_DNA"/>
</dbReference>
<name>A0AA88GWX9_NAELO</name>
<evidence type="ECO:0000313" key="2">
    <source>
        <dbReference type="EMBL" id="KAG2387441.1"/>
    </source>
</evidence>
<evidence type="ECO:0000313" key="3">
    <source>
        <dbReference type="Proteomes" id="UP000816034"/>
    </source>
</evidence>
<feature type="compositionally biased region" description="Polar residues" evidence="1">
    <location>
        <begin position="532"/>
        <end position="556"/>
    </location>
</feature>
<dbReference type="Proteomes" id="UP000816034">
    <property type="component" value="Unassembled WGS sequence"/>
</dbReference>
<feature type="region of interest" description="Disordered" evidence="1">
    <location>
        <begin position="307"/>
        <end position="388"/>
    </location>
</feature>
<reference evidence="2 3" key="1">
    <citation type="journal article" date="2018" name="BMC Genomics">
        <title>The genome of Naegleria lovaniensis, the basis for a comparative approach to unravel pathogenicity factors of the human pathogenic amoeba N. fowleri.</title>
        <authorList>
            <person name="Liechti N."/>
            <person name="Schurch N."/>
            <person name="Bruggmann R."/>
            <person name="Wittwer M."/>
        </authorList>
    </citation>
    <scope>NUCLEOTIDE SEQUENCE [LARGE SCALE GENOMIC DNA]</scope>
    <source>
        <strain evidence="2 3">ATCC 30569</strain>
    </source>
</reference>
<organism evidence="2 3">
    <name type="scientific">Naegleria lovaniensis</name>
    <name type="common">Amoeba</name>
    <dbReference type="NCBI Taxonomy" id="51637"/>
    <lineage>
        <taxon>Eukaryota</taxon>
        <taxon>Discoba</taxon>
        <taxon>Heterolobosea</taxon>
        <taxon>Tetramitia</taxon>
        <taxon>Eutetramitia</taxon>
        <taxon>Vahlkampfiidae</taxon>
        <taxon>Naegleria</taxon>
    </lineage>
</organism>
<feature type="region of interest" description="Disordered" evidence="1">
    <location>
        <begin position="196"/>
        <end position="265"/>
    </location>
</feature>
<feature type="region of interest" description="Disordered" evidence="1">
    <location>
        <begin position="485"/>
        <end position="519"/>
    </location>
</feature>
<feature type="compositionally biased region" description="Polar residues" evidence="1">
    <location>
        <begin position="196"/>
        <end position="205"/>
    </location>
</feature>
<feature type="compositionally biased region" description="Low complexity" evidence="1">
    <location>
        <begin position="377"/>
        <end position="388"/>
    </location>
</feature>
<dbReference type="AlphaFoldDB" id="A0AA88GWX9"/>
<feature type="compositionally biased region" description="Polar residues" evidence="1">
    <location>
        <begin position="67"/>
        <end position="115"/>
    </location>
</feature>
<feature type="compositionally biased region" description="Low complexity" evidence="1">
    <location>
        <begin position="136"/>
        <end position="149"/>
    </location>
</feature>
<feature type="region of interest" description="Disordered" evidence="1">
    <location>
        <begin position="792"/>
        <end position="816"/>
    </location>
</feature>
<feature type="region of interest" description="Disordered" evidence="1">
    <location>
        <begin position="532"/>
        <end position="594"/>
    </location>
</feature>
<sequence length="816" mass="88354">MMSGHSSSSSSSIQHQQELQPIGHHASAAGMEEEILEHSARNEHKPSLVVMGSPSHYSSSSSSTSSNLGNHSNTVANSSNVELSTNNYDNNGMSMMNTHSSLTPNSSTVNAIVSISPTPSPTTASTTTFLLPQKPSSGSSSSSEQSNGSPMANTSTKPSPINHHASSPPLNTNVFINNNLNLKDQVNNSLTTTPVALNQTRTPINQTPSSNSSGSSTATASISQQHATGTSSQTLATTGASEKTTKPSNANISSQPGAHIPIPLPPNASAHMLPYTPSSFKTQMQGIPPLTLCVLMDQLANKIHQHYNPFKQHESKQRQRSASTTSKEQPENNPRAISARNDKHEGTTEGSPSLSSSKQSEVSPPEEHPSELQKQLSPTTVSSSRSMSTWKTTPSLIDLLTEEFQSNPSGYNDLAQATNVLIEFLYGNTDLKERRSAPSYSSSQPSSHVFLTSPPYTSTVYSYPYHQPPSTGYQLIPDASQHHPIHLQPRSVTPTSSSIQPSNKVKATTSSNPPPPFPPPIIVHSSVSNNMEHLSNFKPTSSPIPTSIQNTASPAYSPSKGLSEEKTSNPSTPVRIRCAPPSATTSVGTSEPLSSGLFLRKDESMFEPSTEETVKKRRGIKKVNEMDTATDEQDSRFSCYICEKSVVDKNTKYTLTSNNYSSFAEVFPHVKIPMFGESKRICANCYHKKYRASRKKKEQIVEEKTTAALTSIPNSNLLAPALSVDLHSETPERFTCCICSKSSTSPSFVDNNAITAQNYHSYLSTFPQQLPQQLPQDRLLPVCESCKLVHENAKKRKQPPSSSSFEQNEASKKLKQ</sequence>
<feature type="compositionally biased region" description="Polar residues" evidence="1">
    <location>
        <begin position="490"/>
        <end position="511"/>
    </location>
</feature>
<protein>
    <submittedName>
        <fullName evidence="2">Uncharacterized protein</fullName>
    </submittedName>
</protein>
<feature type="compositionally biased region" description="Polar residues" evidence="1">
    <location>
        <begin position="229"/>
        <end position="256"/>
    </location>
</feature>
<feature type="region of interest" description="Disordered" evidence="1">
    <location>
        <begin position="1"/>
        <end position="26"/>
    </location>
</feature>
<feature type="compositionally biased region" description="Polar residues" evidence="1">
    <location>
        <begin position="150"/>
        <end position="169"/>
    </location>
</feature>
<feature type="compositionally biased region" description="Low complexity" evidence="1">
    <location>
        <begin position="206"/>
        <end position="228"/>
    </location>
</feature>
<feature type="compositionally biased region" description="Polar residues" evidence="1">
    <location>
        <begin position="348"/>
        <end position="359"/>
    </location>
</feature>